<dbReference type="InterPro" id="IPR059112">
    <property type="entry name" value="CysZ/EI24"/>
</dbReference>
<evidence type="ECO:0000256" key="4">
    <source>
        <dbReference type="ARBA" id="ARBA00023136"/>
    </source>
</evidence>
<evidence type="ECO:0000313" key="6">
    <source>
        <dbReference type="EMBL" id="TDK67340.1"/>
    </source>
</evidence>
<organism evidence="6 7">
    <name type="scientific">Sapientia aquatica</name>
    <dbReference type="NCBI Taxonomy" id="1549640"/>
    <lineage>
        <taxon>Bacteria</taxon>
        <taxon>Pseudomonadati</taxon>
        <taxon>Pseudomonadota</taxon>
        <taxon>Betaproteobacteria</taxon>
        <taxon>Burkholderiales</taxon>
        <taxon>Oxalobacteraceae</taxon>
        <taxon>Sapientia</taxon>
    </lineage>
</organism>
<keyword evidence="2 5" id="KW-0812">Transmembrane</keyword>
<protein>
    <submittedName>
        <fullName evidence="6">EI24 domain-containing protein</fullName>
    </submittedName>
</protein>
<evidence type="ECO:0000313" key="7">
    <source>
        <dbReference type="Proteomes" id="UP000294829"/>
    </source>
</evidence>
<sequence length="277" mass="31403">MKIVLKSYGRAFLMQFNIGMLLLSLLPSLFALGLWAVVLYYSLQPLIDFLQQLFLENNGFQLAGDVLNFLGLIALKAVIVPLIAMWLLLPFMLLTALLFVAFIAMPLINRKVSKRYYPDLEKLKGGGWLSSIWFALLCLVIFILLWLISLPLTLFMHLGLVIQPLLLGWITYRIMAYDALAHHASADERHQILRQHRWQLWSVGVVTGLLGALPGMMWMGGVLSIVFLPVLAAIAIWLYVLVFMFSGLWFQFFCLDALQQLRQQSVLVNAPLVADPI</sequence>
<evidence type="ECO:0000256" key="1">
    <source>
        <dbReference type="ARBA" id="ARBA00004141"/>
    </source>
</evidence>
<dbReference type="RefSeq" id="WP_133326494.1">
    <property type="nucleotide sequence ID" value="NZ_SMYL01000002.1"/>
</dbReference>
<proteinExistence type="predicted"/>
<reference evidence="6 7" key="1">
    <citation type="submission" date="2019-03" db="EMBL/GenBank/DDBJ databases">
        <title>Sapientia aquatica gen. nov., sp. nov., isolated from a crater lake.</title>
        <authorList>
            <person name="Felfoldi T."/>
            <person name="Szabo A."/>
            <person name="Toth E."/>
            <person name="Schumann P."/>
            <person name="Keki Z."/>
            <person name="Marialigeti K."/>
            <person name="Mathe I."/>
        </authorList>
    </citation>
    <scope>NUCLEOTIDE SEQUENCE [LARGE SCALE GENOMIC DNA]</scope>
    <source>
        <strain evidence="6 7">SA-152</strain>
    </source>
</reference>
<gene>
    <name evidence="6" type="ORF">E2I14_06135</name>
</gene>
<feature type="transmembrane region" description="Helical" evidence="5">
    <location>
        <begin position="225"/>
        <end position="255"/>
    </location>
</feature>
<evidence type="ECO:0000256" key="3">
    <source>
        <dbReference type="ARBA" id="ARBA00022989"/>
    </source>
</evidence>
<dbReference type="Proteomes" id="UP000294829">
    <property type="component" value="Unassembled WGS sequence"/>
</dbReference>
<keyword evidence="3 5" id="KW-1133">Transmembrane helix</keyword>
<dbReference type="EMBL" id="SMYL01000002">
    <property type="protein sequence ID" value="TDK67340.1"/>
    <property type="molecule type" value="Genomic_DNA"/>
</dbReference>
<feature type="transmembrane region" description="Helical" evidence="5">
    <location>
        <begin position="198"/>
        <end position="219"/>
    </location>
</feature>
<comment type="caution">
    <text evidence="6">The sequence shown here is derived from an EMBL/GenBank/DDBJ whole genome shotgun (WGS) entry which is preliminary data.</text>
</comment>
<accession>A0A4R5W3R0</accession>
<feature type="transmembrane region" description="Helical" evidence="5">
    <location>
        <begin position="126"/>
        <end position="148"/>
    </location>
</feature>
<evidence type="ECO:0000256" key="2">
    <source>
        <dbReference type="ARBA" id="ARBA00022692"/>
    </source>
</evidence>
<feature type="transmembrane region" description="Helical" evidence="5">
    <location>
        <begin position="78"/>
        <end position="105"/>
    </location>
</feature>
<comment type="subcellular location">
    <subcellularLocation>
        <location evidence="1">Membrane</location>
        <topology evidence="1">Multi-pass membrane protein</topology>
    </subcellularLocation>
</comment>
<keyword evidence="7" id="KW-1185">Reference proteome</keyword>
<dbReference type="AlphaFoldDB" id="A0A4R5W3R0"/>
<dbReference type="Pfam" id="PF07264">
    <property type="entry name" value="EI24"/>
    <property type="match status" value="1"/>
</dbReference>
<dbReference type="OrthoDB" id="8565703at2"/>
<feature type="transmembrane region" description="Helical" evidence="5">
    <location>
        <begin position="21"/>
        <end position="43"/>
    </location>
</feature>
<evidence type="ECO:0000256" key="5">
    <source>
        <dbReference type="SAM" id="Phobius"/>
    </source>
</evidence>
<keyword evidence="4 5" id="KW-0472">Membrane</keyword>
<feature type="transmembrane region" description="Helical" evidence="5">
    <location>
        <begin position="154"/>
        <end position="172"/>
    </location>
</feature>
<name>A0A4R5W3R0_9BURK</name>